<dbReference type="Pfam" id="PF02817">
    <property type="entry name" value="E3_binding"/>
    <property type="match status" value="1"/>
</dbReference>
<evidence type="ECO:0000256" key="3">
    <source>
        <dbReference type="ARBA" id="ARBA00022679"/>
    </source>
</evidence>
<feature type="domain" description="Lipoyl-binding" evidence="8">
    <location>
        <begin position="4"/>
        <end position="79"/>
    </location>
</feature>
<keyword evidence="4 6" id="KW-0450">Lipoyl</keyword>
<feature type="region of interest" description="Disordered" evidence="7">
    <location>
        <begin position="82"/>
        <end position="127"/>
    </location>
</feature>
<dbReference type="FunFam" id="3.30.559.10:FF:000007">
    <property type="entry name" value="Dihydrolipoamide acetyltransferase component of pyruvate dehydrogenase complex"/>
    <property type="match status" value="1"/>
</dbReference>
<dbReference type="CDD" id="cd06849">
    <property type="entry name" value="lipoyl_domain"/>
    <property type="match status" value="1"/>
</dbReference>
<keyword evidence="3 6" id="KW-0808">Transferase</keyword>
<dbReference type="Gene3D" id="3.30.559.10">
    <property type="entry name" value="Chloramphenicol acetyltransferase-like domain"/>
    <property type="match status" value="1"/>
</dbReference>
<dbReference type="Pfam" id="PF00198">
    <property type="entry name" value="2-oxoacid_dh"/>
    <property type="match status" value="1"/>
</dbReference>
<evidence type="ECO:0000256" key="4">
    <source>
        <dbReference type="ARBA" id="ARBA00022823"/>
    </source>
</evidence>
<dbReference type="PANTHER" id="PTHR43178:SF5">
    <property type="entry name" value="LIPOAMIDE ACYLTRANSFERASE COMPONENT OF BRANCHED-CHAIN ALPHA-KETO ACID DEHYDROGENASE COMPLEX, MITOCHONDRIAL"/>
    <property type="match status" value="1"/>
</dbReference>
<dbReference type="Gene3D" id="2.40.50.100">
    <property type="match status" value="1"/>
</dbReference>
<comment type="caution">
    <text evidence="10">The sequence shown here is derived from an EMBL/GenBank/DDBJ whole genome shotgun (WGS) entry which is preliminary data.</text>
</comment>
<dbReference type="InterPro" id="IPR001078">
    <property type="entry name" value="2-oxoacid_DH_actylTfrase"/>
</dbReference>
<dbReference type="GO" id="GO:0005737">
    <property type="term" value="C:cytoplasm"/>
    <property type="evidence" value="ECO:0007669"/>
    <property type="project" value="TreeGrafter"/>
</dbReference>
<dbReference type="EMBL" id="PEBX01000012">
    <property type="protein sequence ID" value="PTQ57128.1"/>
    <property type="molecule type" value="Genomic_DNA"/>
</dbReference>
<sequence>MTQPKIISMPKLGESVTEGTIVRWLVQPGDTVAAYDPLCEIETDKVTAEVPAPEAGRILEIIVSEGETVAVGTPIARLESNDASQIDQVRELNEPTKEEEKKRSMNGPIYPAKPESSSPDLTTATDKRRRYSPAVLKLAGEHGIDLSQVVGTGEGGRVTRKDVLNFIASGKHTSTQPAPEKPQAPSYVAEGATTKKQTEYTPSRAQSLSITSRETLLQEAEVPPAERGDTLVAVSSVRRTIARRMVESKHTAPHAWMMVEVDVTKLVRYREKIKEQFFKQEGIRLTYLPFFIQATIRALKQYPVLNASWTDEGILYKKDIHISIAVAHNDLLYVPVIHHADEKSLIGLARAIDDLIRRTRNGKLTIEDTEGGTFTVNNTGAFGSILSMPIINQPQAAILSVEAIVKRPVVIDEMIAIRDMVNLTLSIDHRVLDGAVAGRFLQKIKHDLENFEPDADHS</sequence>
<evidence type="ECO:0000259" key="9">
    <source>
        <dbReference type="PROSITE" id="PS51826"/>
    </source>
</evidence>
<evidence type="ECO:0000256" key="1">
    <source>
        <dbReference type="ARBA" id="ARBA00001938"/>
    </source>
</evidence>
<dbReference type="GO" id="GO:0031405">
    <property type="term" value="F:lipoic acid binding"/>
    <property type="evidence" value="ECO:0007669"/>
    <property type="project" value="TreeGrafter"/>
</dbReference>
<dbReference type="Proteomes" id="UP000244338">
    <property type="component" value="Unassembled WGS sequence"/>
</dbReference>
<dbReference type="PROSITE" id="PS00189">
    <property type="entry name" value="LIPOYL"/>
    <property type="match status" value="1"/>
</dbReference>
<dbReference type="SUPFAM" id="SSF51230">
    <property type="entry name" value="Single hybrid motif"/>
    <property type="match status" value="1"/>
</dbReference>
<reference evidence="11" key="1">
    <citation type="journal article" date="2018" name="Sci. Rep.">
        <title>Lignite coal burning seam in the remote Altai Mountains harbors a hydrogen-driven thermophilic microbial community.</title>
        <authorList>
            <person name="Kadnikov V.V."/>
            <person name="Mardanov A.V."/>
            <person name="Ivasenko D.A."/>
            <person name="Antsiferov D.V."/>
            <person name="Beletsky A.V."/>
            <person name="Karnachuk O.V."/>
            <person name="Ravin N.V."/>
        </authorList>
    </citation>
    <scope>NUCLEOTIDE SEQUENCE [LARGE SCALE GENOMIC DNA]</scope>
</reference>
<dbReference type="InterPro" id="IPR003016">
    <property type="entry name" value="2-oxoA_DH_lipoyl-BS"/>
</dbReference>
<dbReference type="Pfam" id="PF00364">
    <property type="entry name" value="Biotin_lipoyl"/>
    <property type="match status" value="1"/>
</dbReference>
<feature type="region of interest" description="Disordered" evidence="7">
    <location>
        <begin position="170"/>
        <end position="207"/>
    </location>
</feature>
<name>A0A2R6Y385_9BACL</name>
<evidence type="ECO:0000256" key="7">
    <source>
        <dbReference type="SAM" id="MobiDB-lite"/>
    </source>
</evidence>
<proteinExistence type="inferred from homology"/>
<dbReference type="PROSITE" id="PS50968">
    <property type="entry name" value="BIOTINYL_LIPOYL"/>
    <property type="match status" value="1"/>
</dbReference>
<evidence type="ECO:0000256" key="2">
    <source>
        <dbReference type="ARBA" id="ARBA00007317"/>
    </source>
</evidence>
<dbReference type="PROSITE" id="PS51826">
    <property type="entry name" value="PSBD"/>
    <property type="match status" value="1"/>
</dbReference>
<comment type="similarity">
    <text evidence="2 6">Belongs to the 2-oxoacid dehydrogenase family.</text>
</comment>
<dbReference type="SUPFAM" id="SSF52777">
    <property type="entry name" value="CoA-dependent acyltransferases"/>
    <property type="match status" value="1"/>
</dbReference>
<dbReference type="InterPro" id="IPR000089">
    <property type="entry name" value="Biotin_lipoyl"/>
</dbReference>
<evidence type="ECO:0000259" key="8">
    <source>
        <dbReference type="PROSITE" id="PS50968"/>
    </source>
</evidence>
<dbReference type="InterPro" id="IPR023213">
    <property type="entry name" value="CAT-like_dom_sf"/>
</dbReference>
<protein>
    <recommendedName>
        <fullName evidence="6">Dihydrolipoamide acetyltransferase component of pyruvate dehydrogenase complex</fullName>
        <ecNumber evidence="6">2.3.1.-</ecNumber>
    </recommendedName>
</protein>
<dbReference type="InterPro" id="IPR011053">
    <property type="entry name" value="Single_hybrid_motif"/>
</dbReference>
<feature type="domain" description="Peripheral subunit-binding (PSBD)" evidence="9">
    <location>
        <begin position="130"/>
        <end position="167"/>
    </location>
</feature>
<accession>A0A2R6Y385</accession>
<dbReference type="InterPro" id="IPR036625">
    <property type="entry name" value="E3-bd_dom_sf"/>
</dbReference>
<gene>
    <name evidence="10" type="ORF">BSOLF_2160</name>
</gene>
<dbReference type="Gene3D" id="4.10.320.10">
    <property type="entry name" value="E3-binding domain"/>
    <property type="match status" value="1"/>
</dbReference>
<dbReference type="AlphaFoldDB" id="A0A2R6Y385"/>
<keyword evidence="5 6" id="KW-0012">Acyltransferase</keyword>
<dbReference type="PANTHER" id="PTHR43178">
    <property type="entry name" value="DIHYDROLIPOAMIDE ACETYLTRANSFERASE COMPONENT OF PYRUVATE DEHYDROGENASE COMPLEX"/>
    <property type="match status" value="1"/>
</dbReference>
<feature type="compositionally biased region" description="Basic and acidic residues" evidence="7">
    <location>
        <begin position="88"/>
        <end position="103"/>
    </location>
</feature>
<evidence type="ECO:0000313" key="11">
    <source>
        <dbReference type="Proteomes" id="UP000244338"/>
    </source>
</evidence>
<feature type="compositionally biased region" description="Polar residues" evidence="7">
    <location>
        <begin position="115"/>
        <end position="124"/>
    </location>
</feature>
<dbReference type="EC" id="2.3.1.-" evidence="6"/>
<evidence type="ECO:0000313" key="10">
    <source>
        <dbReference type="EMBL" id="PTQ57128.1"/>
    </source>
</evidence>
<dbReference type="SUPFAM" id="SSF47005">
    <property type="entry name" value="Peripheral subunit-binding domain of 2-oxo acid dehydrogenase complex"/>
    <property type="match status" value="1"/>
</dbReference>
<organism evidence="10 11">
    <name type="scientific">Candidatus Carbonibacillus altaicus</name>
    <dbReference type="NCBI Taxonomy" id="2163959"/>
    <lineage>
        <taxon>Bacteria</taxon>
        <taxon>Bacillati</taxon>
        <taxon>Bacillota</taxon>
        <taxon>Bacilli</taxon>
        <taxon>Bacillales</taxon>
        <taxon>Candidatus Carbonibacillus</taxon>
    </lineage>
</organism>
<dbReference type="InterPro" id="IPR004167">
    <property type="entry name" value="PSBD"/>
</dbReference>
<dbReference type="InterPro" id="IPR050743">
    <property type="entry name" value="2-oxoacid_DH_E2_comp"/>
</dbReference>
<evidence type="ECO:0000256" key="6">
    <source>
        <dbReference type="RuleBase" id="RU003423"/>
    </source>
</evidence>
<comment type="cofactor">
    <cofactor evidence="1 6">
        <name>(R)-lipoate</name>
        <dbReference type="ChEBI" id="CHEBI:83088"/>
    </cofactor>
</comment>
<dbReference type="GO" id="GO:0016407">
    <property type="term" value="F:acetyltransferase activity"/>
    <property type="evidence" value="ECO:0007669"/>
    <property type="project" value="TreeGrafter"/>
</dbReference>
<evidence type="ECO:0000256" key="5">
    <source>
        <dbReference type="ARBA" id="ARBA00023315"/>
    </source>
</evidence>